<evidence type="ECO:0000256" key="1">
    <source>
        <dbReference type="SAM" id="MobiDB-lite"/>
    </source>
</evidence>
<dbReference type="Proteomes" id="UP000070444">
    <property type="component" value="Unassembled WGS sequence"/>
</dbReference>
<dbReference type="EMBL" id="KQ964695">
    <property type="protein sequence ID" value="KXN66732.1"/>
    <property type="molecule type" value="Genomic_DNA"/>
</dbReference>
<reference evidence="2 3" key="1">
    <citation type="journal article" date="2015" name="Genome Biol. Evol.">
        <title>Phylogenomic analyses indicate that early fungi evolved digesting cell walls of algal ancestors of land plants.</title>
        <authorList>
            <person name="Chang Y."/>
            <person name="Wang S."/>
            <person name="Sekimoto S."/>
            <person name="Aerts A.L."/>
            <person name="Choi C."/>
            <person name="Clum A."/>
            <person name="LaButti K.M."/>
            <person name="Lindquist E.A."/>
            <person name="Yee Ngan C."/>
            <person name="Ohm R.A."/>
            <person name="Salamov A.A."/>
            <person name="Grigoriev I.V."/>
            <person name="Spatafora J.W."/>
            <person name="Berbee M.L."/>
        </authorList>
    </citation>
    <scope>NUCLEOTIDE SEQUENCE [LARGE SCALE GENOMIC DNA]</scope>
    <source>
        <strain evidence="2 3">NRRL 28638</strain>
    </source>
</reference>
<organism evidence="2 3">
    <name type="scientific">Conidiobolus coronatus (strain ATCC 28846 / CBS 209.66 / NRRL 28638)</name>
    <name type="common">Delacroixia coronata</name>
    <dbReference type="NCBI Taxonomy" id="796925"/>
    <lineage>
        <taxon>Eukaryota</taxon>
        <taxon>Fungi</taxon>
        <taxon>Fungi incertae sedis</taxon>
        <taxon>Zoopagomycota</taxon>
        <taxon>Entomophthoromycotina</taxon>
        <taxon>Entomophthoromycetes</taxon>
        <taxon>Entomophthorales</taxon>
        <taxon>Ancylistaceae</taxon>
        <taxon>Conidiobolus</taxon>
    </lineage>
</organism>
<sequence>MNEDLPIYDLTTKEHMPTVDRDVCTLVYCIDKFELPEIPEFNHLLCVEIYKVSSVEEALRNYIEEEGIHYNVGNNLLKHYDNMDFDLEEYSNIPHINIDFWLFRLRYHRKQPAVCHHAVEFAEIDVDHAQPLDTLLGHQVIGYDTWECSNSPECNESHEESAMFNVLKNFPKKGIVGARERGRQGVAGGGKGRQQQEFPNEEIWL</sequence>
<name>A0A137NVF3_CONC2</name>
<protein>
    <submittedName>
        <fullName evidence="2">Uncharacterized protein</fullName>
    </submittedName>
</protein>
<keyword evidence="3" id="KW-1185">Reference proteome</keyword>
<accession>A0A137NVF3</accession>
<dbReference type="AlphaFoldDB" id="A0A137NVF3"/>
<gene>
    <name evidence="2" type="ORF">CONCODRAFT_73494</name>
</gene>
<proteinExistence type="predicted"/>
<evidence type="ECO:0000313" key="3">
    <source>
        <dbReference type="Proteomes" id="UP000070444"/>
    </source>
</evidence>
<feature type="region of interest" description="Disordered" evidence="1">
    <location>
        <begin position="182"/>
        <end position="205"/>
    </location>
</feature>
<evidence type="ECO:0000313" key="2">
    <source>
        <dbReference type="EMBL" id="KXN66732.1"/>
    </source>
</evidence>